<reference evidence="6 7" key="1">
    <citation type="submission" date="2018-03" db="EMBL/GenBank/DDBJ databases">
        <title>Mesoflavibacter sp. HG37 and Mesoflavibacter sp. HG96 sp.nov., two marine bacteria isolated from seawater of Western Pacific Ocean.</title>
        <authorList>
            <person name="Cheng H."/>
            <person name="Wu Y.-H."/>
            <person name="Guo L.-L."/>
            <person name="Xu X.-W."/>
        </authorList>
    </citation>
    <scope>NUCLEOTIDE SEQUENCE [LARGE SCALE GENOMIC DNA]</scope>
    <source>
        <strain evidence="6 7">KCTC 32269</strain>
    </source>
</reference>
<dbReference type="EMBL" id="PXOQ01000007">
    <property type="protein sequence ID" value="PSG90721.1"/>
    <property type="molecule type" value="Genomic_DNA"/>
</dbReference>
<dbReference type="PANTHER" id="PTHR30329:SF21">
    <property type="entry name" value="LIPOPROTEIN YIAD-RELATED"/>
    <property type="match status" value="1"/>
</dbReference>
<name>A0A2T1NE44_9FLAO</name>
<dbReference type="InterPro" id="IPR036737">
    <property type="entry name" value="OmpA-like_sf"/>
</dbReference>
<dbReference type="Gene3D" id="2.60.40.1120">
    <property type="entry name" value="Carboxypeptidase-like, regulatory domain"/>
    <property type="match status" value="1"/>
</dbReference>
<dbReference type="InterPro" id="IPR006664">
    <property type="entry name" value="OMP_bac"/>
</dbReference>
<dbReference type="Gene3D" id="3.30.1330.60">
    <property type="entry name" value="OmpA-like domain"/>
    <property type="match status" value="1"/>
</dbReference>
<proteinExistence type="predicted"/>
<comment type="caution">
    <text evidence="6">The sequence shown here is derived from an EMBL/GenBank/DDBJ whole genome shotgun (WGS) entry which is preliminary data.</text>
</comment>
<gene>
    <name evidence="6" type="ORF">C7H52_05445</name>
</gene>
<dbReference type="InterPro" id="IPR011042">
    <property type="entry name" value="6-blade_b-propeller_TolB-like"/>
</dbReference>
<dbReference type="PROSITE" id="PS51123">
    <property type="entry name" value="OMPA_2"/>
    <property type="match status" value="1"/>
</dbReference>
<evidence type="ECO:0000313" key="7">
    <source>
        <dbReference type="Proteomes" id="UP000238426"/>
    </source>
</evidence>
<dbReference type="RefSeq" id="WP_106462862.1">
    <property type="nucleotide sequence ID" value="NZ_PXOQ01000007.1"/>
</dbReference>
<dbReference type="SUPFAM" id="SSF103088">
    <property type="entry name" value="OmpA-like"/>
    <property type="match status" value="1"/>
</dbReference>
<dbReference type="CDD" id="cd07185">
    <property type="entry name" value="OmpA_C-like"/>
    <property type="match status" value="1"/>
</dbReference>
<evidence type="ECO:0000256" key="3">
    <source>
        <dbReference type="ARBA" id="ARBA00023237"/>
    </source>
</evidence>
<keyword evidence="7" id="KW-1185">Reference proteome</keyword>
<dbReference type="InterPro" id="IPR011659">
    <property type="entry name" value="WD40"/>
</dbReference>
<feature type="domain" description="OmpA-like" evidence="5">
    <location>
        <begin position="412"/>
        <end position="529"/>
    </location>
</feature>
<dbReference type="SUPFAM" id="SSF49464">
    <property type="entry name" value="Carboxypeptidase regulatory domain-like"/>
    <property type="match status" value="1"/>
</dbReference>
<dbReference type="SUPFAM" id="SSF82171">
    <property type="entry name" value="DPP6 N-terminal domain-like"/>
    <property type="match status" value="1"/>
</dbReference>
<dbReference type="InterPro" id="IPR050330">
    <property type="entry name" value="Bact_OuterMem_StrucFunc"/>
</dbReference>
<dbReference type="Pfam" id="PF00691">
    <property type="entry name" value="OmpA"/>
    <property type="match status" value="1"/>
</dbReference>
<evidence type="ECO:0000259" key="5">
    <source>
        <dbReference type="PROSITE" id="PS51123"/>
    </source>
</evidence>
<evidence type="ECO:0000313" key="6">
    <source>
        <dbReference type="EMBL" id="PSG90721.1"/>
    </source>
</evidence>
<dbReference type="Proteomes" id="UP000238426">
    <property type="component" value="Unassembled WGS sequence"/>
</dbReference>
<keyword evidence="3" id="KW-0998">Cell outer membrane</keyword>
<dbReference type="InterPro" id="IPR006665">
    <property type="entry name" value="OmpA-like"/>
</dbReference>
<dbReference type="Pfam" id="PF07676">
    <property type="entry name" value="PD40"/>
    <property type="match status" value="2"/>
</dbReference>
<accession>A0A2T1NE44</accession>
<dbReference type="Pfam" id="PF13620">
    <property type="entry name" value="CarboxypepD_reg"/>
    <property type="match status" value="1"/>
</dbReference>
<dbReference type="GO" id="GO:0009279">
    <property type="term" value="C:cell outer membrane"/>
    <property type="evidence" value="ECO:0007669"/>
    <property type="project" value="UniProtKB-SubCell"/>
</dbReference>
<evidence type="ECO:0000256" key="4">
    <source>
        <dbReference type="PROSITE-ProRule" id="PRU00473"/>
    </source>
</evidence>
<dbReference type="Gene3D" id="2.120.10.30">
    <property type="entry name" value="TolB, C-terminal domain"/>
    <property type="match status" value="1"/>
</dbReference>
<organism evidence="6 7">
    <name type="scientific">Aurantibacter aestuarii</name>
    <dbReference type="NCBI Taxonomy" id="1266046"/>
    <lineage>
        <taxon>Bacteria</taxon>
        <taxon>Pseudomonadati</taxon>
        <taxon>Bacteroidota</taxon>
        <taxon>Flavobacteriia</taxon>
        <taxon>Flavobacteriales</taxon>
        <taxon>Flavobacteriaceae</taxon>
        <taxon>Aurantibacter</taxon>
    </lineage>
</organism>
<dbReference type="PRINTS" id="PR01021">
    <property type="entry name" value="OMPADOMAIN"/>
</dbReference>
<evidence type="ECO:0000256" key="1">
    <source>
        <dbReference type="ARBA" id="ARBA00004442"/>
    </source>
</evidence>
<evidence type="ECO:0000256" key="2">
    <source>
        <dbReference type="ARBA" id="ARBA00023136"/>
    </source>
</evidence>
<keyword evidence="2 4" id="KW-0472">Membrane</keyword>
<sequence>MKNLVNILVLIVGLNVFPQSSNLLDDNLYEEYSKTTSLDDNGFRFDVLDSGINTKFFEYGSGFFMNKFIVVTSRKIGGLDKTNNETGESDKNLFCFDYDKKGNLSLPLLFSHFINSLDHEDTGTFSTNENTMFFTRSSKKNPMIYELYKADLKPESNGVWENIKKVDLGFKNCSIENPTMSPDGKTLYFTSNVDGGFGGFDIYRVSVLENGQLDVPVNLGAEINTTVDDKFPSFSKDGSYLYFASKGHQNLGGFDMFRSKIGNQNYSMPVNLGSSINTKYDEIAMYFASNTKGYISSNKSYGKGGFDIYKFELDLVVQKIEGKILDKKSLVALPNATIILKDFDNAIIETVKSDKEGTYIFSVMPFEKYAIEVEKKGFEPSLFKFVSNKGDNRTYMKNILMESTEAEIIKLEDKEIIQVENILFEFDRFVLKEESKVTLDKVYVFLIKHPEMSIKLNAHTDQNGPDSYNLKLSEQRAASAKKYLLDKGIEASRIQSKGYGASSPLINCKGECTDEENAKNRRIEFIIID</sequence>
<dbReference type="AlphaFoldDB" id="A0A2T1NE44"/>
<dbReference type="OrthoDB" id="1403615at2"/>
<protein>
    <recommendedName>
        <fullName evidence="5">OmpA-like domain-containing protein</fullName>
    </recommendedName>
</protein>
<dbReference type="InterPro" id="IPR008969">
    <property type="entry name" value="CarboxyPept-like_regulatory"/>
</dbReference>
<comment type="subcellular location">
    <subcellularLocation>
        <location evidence="1">Cell outer membrane</location>
    </subcellularLocation>
</comment>
<dbReference type="PANTHER" id="PTHR30329">
    <property type="entry name" value="STATOR ELEMENT OF FLAGELLAR MOTOR COMPLEX"/>
    <property type="match status" value="1"/>
</dbReference>